<feature type="transmembrane region" description="Helical" evidence="6">
    <location>
        <begin position="343"/>
        <end position="364"/>
    </location>
</feature>
<dbReference type="GO" id="GO:0043190">
    <property type="term" value="C:ATP-binding cassette (ABC) transporter complex"/>
    <property type="evidence" value="ECO:0007669"/>
    <property type="project" value="InterPro"/>
</dbReference>
<keyword evidence="3 6" id="KW-0812">Transmembrane</keyword>
<keyword evidence="5 6" id="KW-0472">Membrane</keyword>
<gene>
    <name evidence="7" type="ORF">AUP42_19430</name>
</gene>
<dbReference type="OrthoDB" id="9798468at2"/>
<feature type="transmembrane region" description="Helical" evidence="6">
    <location>
        <begin position="311"/>
        <end position="331"/>
    </location>
</feature>
<evidence type="ECO:0000256" key="4">
    <source>
        <dbReference type="ARBA" id="ARBA00022989"/>
    </source>
</evidence>
<feature type="transmembrane region" description="Helical" evidence="6">
    <location>
        <begin position="104"/>
        <end position="122"/>
    </location>
</feature>
<comment type="subcellular location">
    <subcellularLocation>
        <location evidence="1">Cell membrane</location>
        <topology evidence="1">Multi-pass membrane protein</topology>
    </subcellularLocation>
</comment>
<dbReference type="Pfam" id="PF03739">
    <property type="entry name" value="LptF_LptG"/>
    <property type="match status" value="1"/>
</dbReference>
<organism evidence="7 8">
    <name type="scientific">Thalassospira lucentensis</name>
    <dbReference type="NCBI Taxonomy" id="168935"/>
    <lineage>
        <taxon>Bacteria</taxon>
        <taxon>Pseudomonadati</taxon>
        <taxon>Pseudomonadota</taxon>
        <taxon>Alphaproteobacteria</taxon>
        <taxon>Rhodospirillales</taxon>
        <taxon>Thalassospiraceae</taxon>
        <taxon>Thalassospira</taxon>
    </lineage>
</organism>
<feature type="transmembrane region" description="Helical" evidence="6">
    <location>
        <begin position="15"/>
        <end position="32"/>
    </location>
</feature>
<dbReference type="GO" id="GO:0055085">
    <property type="term" value="P:transmembrane transport"/>
    <property type="evidence" value="ECO:0007669"/>
    <property type="project" value="InterPro"/>
</dbReference>
<evidence type="ECO:0000256" key="5">
    <source>
        <dbReference type="ARBA" id="ARBA00023136"/>
    </source>
</evidence>
<protein>
    <submittedName>
        <fullName evidence="7">LPS export ABC transporter permease LptG</fullName>
    </submittedName>
</protein>
<evidence type="ECO:0000256" key="3">
    <source>
        <dbReference type="ARBA" id="ARBA00022692"/>
    </source>
</evidence>
<dbReference type="GO" id="GO:0015920">
    <property type="term" value="P:lipopolysaccharide transport"/>
    <property type="evidence" value="ECO:0007669"/>
    <property type="project" value="TreeGrafter"/>
</dbReference>
<comment type="caution">
    <text evidence="7">The sequence shown here is derived from an EMBL/GenBank/DDBJ whole genome shotgun (WGS) entry which is preliminary data.</text>
</comment>
<dbReference type="RefSeq" id="WP_062951956.1">
    <property type="nucleotide sequence ID" value="NZ_LPVY01000013.1"/>
</dbReference>
<evidence type="ECO:0000256" key="6">
    <source>
        <dbReference type="SAM" id="Phobius"/>
    </source>
</evidence>
<feature type="transmembrane region" description="Helical" evidence="6">
    <location>
        <begin position="287"/>
        <end position="305"/>
    </location>
</feature>
<sequence length="367" mass="40582">MRISPTLTWYFGKHVLISILGILALLIGLILIGDTIELLRRAGGRPDATVGIVFQMATSRIPFMTEKVLPFAVLFGSMFSFWKLTGNQELVVTRAAGVSAWQFLLPPIMCAILLGSIQVMALNPLSSILLQRYETLEARYLQGNSSVMNLSSNGLWLRQGTQDGQAVIYAREVRGQATDRVDLRNVTVFRFQNADDFTTRIDAQRAVLEPGTWRFYDAWTFHPGRASEFSSELMLPTNLTARKIQDSFASPETMSFWDLRPFINLLERAGFNATRHRIHFHSLLSRPLLLCAMVLIAAAFCLKFSRRRRASVVIGGGVATGFILYFCTDVISALGVSGGIPPVLSAWAPAGISLLLGVSTLLHLEDG</sequence>
<dbReference type="InterPro" id="IPR005495">
    <property type="entry name" value="LptG/LptF_permease"/>
</dbReference>
<dbReference type="PANTHER" id="PTHR33529">
    <property type="entry name" value="SLR0882 PROTEIN-RELATED"/>
    <property type="match status" value="1"/>
</dbReference>
<evidence type="ECO:0000313" key="7">
    <source>
        <dbReference type="EMBL" id="KZB63974.1"/>
    </source>
</evidence>
<keyword evidence="4 6" id="KW-1133">Transmembrane helix</keyword>
<dbReference type="InterPro" id="IPR030923">
    <property type="entry name" value="LptG"/>
</dbReference>
<name>A0A154L4W8_9PROT</name>
<reference evidence="7 8" key="1">
    <citation type="submission" date="2015-12" db="EMBL/GenBank/DDBJ databases">
        <title>Genome sequence of Thalassospira lucentensis MCCC 1A02072.</title>
        <authorList>
            <person name="Lu L."/>
            <person name="Lai Q."/>
            <person name="Shao Z."/>
            <person name="Qian P."/>
        </authorList>
    </citation>
    <scope>NUCLEOTIDE SEQUENCE [LARGE SCALE GENOMIC DNA]</scope>
    <source>
        <strain evidence="7 8">MCCC 1A02072</strain>
    </source>
</reference>
<accession>A0A154L4W8</accession>
<evidence type="ECO:0000313" key="8">
    <source>
        <dbReference type="Proteomes" id="UP000076335"/>
    </source>
</evidence>
<keyword evidence="2" id="KW-1003">Cell membrane</keyword>
<dbReference type="AlphaFoldDB" id="A0A154L4W8"/>
<proteinExistence type="predicted"/>
<dbReference type="Proteomes" id="UP000076335">
    <property type="component" value="Unassembled WGS sequence"/>
</dbReference>
<dbReference type="PANTHER" id="PTHR33529:SF2">
    <property type="entry name" value="LIPOPOLYSACCHARIDE EXPORT SYSTEM PERMEASE PROTEIN LPTG"/>
    <property type="match status" value="1"/>
</dbReference>
<evidence type="ECO:0000256" key="1">
    <source>
        <dbReference type="ARBA" id="ARBA00004651"/>
    </source>
</evidence>
<dbReference type="EMBL" id="LPVY01000013">
    <property type="protein sequence ID" value="KZB63974.1"/>
    <property type="molecule type" value="Genomic_DNA"/>
</dbReference>
<dbReference type="NCBIfam" id="TIGR04408">
    <property type="entry name" value="LptG_lptG"/>
    <property type="match status" value="1"/>
</dbReference>
<evidence type="ECO:0000256" key="2">
    <source>
        <dbReference type="ARBA" id="ARBA00022475"/>
    </source>
</evidence>